<evidence type="ECO:0000256" key="1">
    <source>
        <dbReference type="SAM" id="Phobius"/>
    </source>
</evidence>
<evidence type="ECO:0000313" key="3">
    <source>
        <dbReference type="Proteomes" id="UP000470186"/>
    </source>
</evidence>
<name>A0A7X1Y7N4_9PSED</name>
<comment type="caution">
    <text evidence="2">The sequence shown here is derived from an EMBL/GenBank/DDBJ whole genome shotgun (WGS) entry which is preliminary data.</text>
</comment>
<gene>
    <name evidence="2" type="ORF">GHO30_10385</name>
</gene>
<keyword evidence="3" id="KW-1185">Reference proteome</keyword>
<dbReference type="Proteomes" id="UP000470186">
    <property type="component" value="Unassembled WGS sequence"/>
</dbReference>
<protein>
    <submittedName>
        <fullName evidence="2">Uncharacterized protein</fullName>
    </submittedName>
</protein>
<evidence type="ECO:0000313" key="2">
    <source>
        <dbReference type="EMBL" id="MQU31797.1"/>
    </source>
</evidence>
<keyword evidence="1" id="KW-1133">Transmembrane helix</keyword>
<organism evidence="2 3">
    <name type="scientific">Pseudomonas helleri</name>
    <dbReference type="NCBI Taxonomy" id="1608996"/>
    <lineage>
        <taxon>Bacteria</taxon>
        <taxon>Pseudomonadati</taxon>
        <taxon>Pseudomonadota</taxon>
        <taxon>Gammaproteobacteria</taxon>
        <taxon>Pseudomonadales</taxon>
        <taxon>Pseudomonadaceae</taxon>
        <taxon>Pseudomonas</taxon>
    </lineage>
</organism>
<dbReference type="RefSeq" id="WP_153351243.1">
    <property type="nucleotide sequence ID" value="NZ_WIVX01000039.1"/>
</dbReference>
<keyword evidence="1" id="KW-0472">Membrane</keyword>
<keyword evidence="1" id="KW-0812">Transmembrane</keyword>
<accession>A0A7X1Y7N4</accession>
<dbReference type="AlphaFoldDB" id="A0A7X1Y7N4"/>
<feature type="transmembrane region" description="Helical" evidence="1">
    <location>
        <begin position="6"/>
        <end position="24"/>
    </location>
</feature>
<dbReference type="EMBL" id="WIVX01000039">
    <property type="protein sequence ID" value="MQU31797.1"/>
    <property type="molecule type" value="Genomic_DNA"/>
</dbReference>
<sequence length="45" mass="5006">MTLPQIGALIILILSTALLYWIGYRHGLTDGQKHQPTTSTRRKAA</sequence>
<reference evidence="2 3" key="1">
    <citation type="submission" date="2019-10" db="EMBL/GenBank/DDBJ databases">
        <title>Evaluation of single-gene subtyping targets for Pseudomonas.</title>
        <authorList>
            <person name="Reichler S.J."/>
            <person name="Orsi R.H."/>
            <person name="Wiedmann M."/>
            <person name="Martin N.H."/>
            <person name="Murphy S.I."/>
        </authorList>
    </citation>
    <scope>NUCLEOTIDE SEQUENCE [LARGE SCALE GENOMIC DNA]</scope>
    <source>
        <strain evidence="2 3">FSL R10-2107</strain>
    </source>
</reference>
<proteinExistence type="predicted"/>